<accession>A0ACB1AI19</accession>
<dbReference type="Proteomes" id="UP001497535">
    <property type="component" value="Unassembled WGS sequence"/>
</dbReference>
<evidence type="ECO:0000313" key="1">
    <source>
        <dbReference type="EMBL" id="CAK5090464.1"/>
    </source>
</evidence>
<organism evidence="1 2">
    <name type="scientific">Meloidogyne enterolobii</name>
    <name type="common">Root-knot nematode worm</name>
    <name type="synonym">Meloidogyne mayaguensis</name>
    <dbReference type="NCBI Taxonomy" id="390850"/>
    <lineage>
        <taxon>Eukaryota</taxon>
        <taxon>Metazoa</taxon>
        <taxon>Ecdysozoa</taxon>
        <taxon>Nematoda</taxon>
        <taxon>Chromadorea</taxon>
        <taxon>Rhabditida</taxon>
        <taxon>Tylenchina</taxon>
        <taxon>Tylenchomorpha</taxon>
        <taxon>Tylenchoidea</taxon>
        <taxon>Meloidogynidae</taxon>
        <taxon>Meloidogyninae</taxon>
        <taxon>Meloidogyne</taxon>
    </lineage>
</organism>
<evidence type="ECO:0000313" key="2">
    <source>
        <dbReference type="Proteomes" id="UP001497535"/>
    </source>
</evidence>
<protein>
    <submittedName>
        <fullName evidence="1">Uncharacterized protein</fullName>
    </submittedName>
</protein>
<dbReference type="EMBL" id="CAVMJV010000082">
    <property type="protein sequence ID" value="CAK5090464.1"/>
    <property type="molecule type" value="Genomic_DNA"/>
</dbReference>
<reference evidence="1" key="1">
    <citation type="submission" date="2023-11" db="EMBL/GenBank/DDBJ databases">
        <authorList>
            <person name="Poullet M."/>
        </authorList>
    </citation>
    <scope>NUCLEOTIDE SEQUENCE</scope>
    <source>
        <strain evidence="1">E1834</strain>
    </source>
</reference>
<comment type="caution">
    <text evidence="1">The sequence shown here is derived from an EMBL/GenBank/DDBJ whole genome shotgun (WGS) entry which is preliminary data.</text>
</comment>
<proteinExistence type="predicted"/>
<keyword evidence="2" id="KW-1185">Reference proteome</keyword>
<gene>
    <name evidence="1" type="ORF">MENTE1834_LOCUS38253</name>
</gene>
<sequence>MFEVLMTRKLFLRVLYGKLLWSDEDDIEGLVKSLVYKSYRLKLLIEEKKNYKPKVGENYEY</sequence>
<name>A0ACB1AI19_MELEN</name>